<reference evidence="1 2" key="1">
    <citation type="submission" date="2018-04" db="EMBL/GenBank/DDBJ databases">
        <title>Brenneria corticis sp.nov.</title>
        <authorList>
            <person name="Li Y."/>
        </authorList>
    </citation>
    <scope>NUCLEOTIDE SEQUENCE [LARGE SCALE GENOMIC DNA]</scope>
    <source>
        <strain evidence="1 2">LMG 27715</strain>
    </source>
</reference>
<name>A0A2U1TKN4_9GAMM</name>
<dbReference type="EMBL" id="QDKJ01000016">
    <property type="protein sequence ID" value="PWC09970.1"/>
    <property type="molecule type" value="Genomic_DNA"/>
</dbReference>
<dbReference type="Proteomes" id="UP000245138">
    <property type="component" value="Unassembled WGS sequence"/>
</dbReference>
<proteinExistence type="predicted"/>
<keyword evidence="2" id="KW-1185">Reference proteome</keyword>
<evidence type="ECO:0000313" key="1">
    <source>
        <dbReference type="EMBL" id="PWC09970.1"/>
    </source>
</evidence>
<sequence length="74" mass="8351">MIISSGGGVFCRKYQFAFFRATLRQVNATTDFVAGIIDIPAYNRGVMRNINHDRVIASSSNRDIRQKENKESTP</sequence>
<dbReference type="AlphaFoldDB" id="A0A2U1TKN4"/>
<evidence type="ECO:0000313" key="2">
    <source>
        <dbReference type="Proteomes" id="UP000245138"/>
    </source>
</evidence>
<protein>
    <submittedName>
        <fullName evidence="1">Uncharacterized protein</fullName>
    </submittedName>
</protein>
<gene>
    <name evidence="1" type="ORF">B4923_17685</name>
</gene>
<organism evidence="1 2">
    <name type="scientific">Brenneria roseae subsp. americana</name>
    <dbReference type="NCBI Taxonomy" id="1508507"/>
    <lineage>
        <taxon>Bacteria</taxon>
        <taxon>Pseudomonadati</taxon>
        <taxon>Pseudomonadota</taxon>
        <taxon>Gammaproteobacteria</taxon>
        <taxon>Enterobacterales</taxon>
        <taxon>Pectobacteriaceae</taxon>
        <taxon>Brenneria</taxon>
    </lineage>
</organism>
<dbReference type="RefSeq" id="WP_109055693.1">
    <property type="nucleotide sequence ID" value="NZ_QDKJ01000016.1"/>
</dbReference>
<comment type="caution">
    <text evidence="1">The sequence shown here is derived from an EMBL/GenBank/DDBJ whole genome shotgun (WGS) entry which is preliminary data.</text>
</comment>
<accession>A0A2U1TKN4</accession>